<dbReference type="SUPFAM" id="SSF55961">
    <property type="entry name" value="Bet v1-like"/>
    <property type="match status" value="1"/>
</dbReference>
<dbReference type="PANTHER" id="PTHR36166:SF1">
    <property type="entry name" value="SRPBCC DOMAIN-CONTAINING PROTEIN"/>
    <property type="match status" value="1"/>
</dbReference>
<dbReference type="CDD" id="cd07822">
    <property type="entry name" value="SRPBCC_4"/>
    <property type="match status" value="1"/>
</dbReference>
<evidence type="ECO:0000313" key="2">
    <source>
        <dbReference type="Proteomes" id="UP001194746"/>
    </source>
</evidence>
<sequence length="148" mass="16236">MVVYTEIEIEVPPAVAREAFFNFPAIPNYHTAFLTQITPKNPSKQGPPEVGDILTVTAGGMTFSPVVEVSSSEEFTWRGTLGSTWIFSGAHSFKFLPVDGSTQKTRLVHSEEFQGALVPLFGLIGGGSTGKNFQKFNEDFKTYVEARK</sequence>
<dbReference type="Pfam" id="PF10604">
    <property type="entry name" value="Polyketide_cyc2"/>
    <property type="match status" value="1"/>
</dbReference>
<dbReference type="Proteomes" id="UP001194746">
    <property type="component" value="Unassembled WGS sequence"/>
</dbReference>
<comment type="caution">
    <text evidence="1">The sequence shown here is derived from an EMBL/GenBank/DDBJ whole genome shotgun (WGS) entry which is preliminary data.</text>
</comment>
<dbReference type="EMBL" id="VCAU01000046">
    <property type="protein sequence ID" value="KAF9888511.1"/>
    <property type="molecule type" value="Genomic_DNA"/>
</dbReference>
<protein>
    <submittedName>
        <fullName evidence="1">Uncharacterized protein</fullName>
    </submittedName>
</protein>
<dbReference type="InterPro" id="IPR019587">
    <property type="entry name" value="Polyketide_cyclase/dehydratase"/>
</dbReference>
<name>A0AAD4CL97_ASPNN</name>
<organism evidence="1 2">
    <name type="scientific">Aspergillus nanangensis</name>
    <dbReference type="NCBI Taxonomy" id="2582783"/>
    <lineage>
        <taxon>Eukaryota</taxon>
        <taxon>Fungi</taxon>
        <taxon>Dikarya</taxon>
        <taxon>Ascomycota</taxon>
        <taxon>Pezizomycotina</taxon>
        <taxon>Eurotiomycetes</taxon>
        <taxon>Eurotiomycetidae</taxon>
        <taxon>Eurotiales</taxon>
        <taxon>Aspergillaceae</taxon>
        <taxon>Aspergillus</taxon>
        <taxon>Aspergillus subgen. Circumdati</taxon>
    </lineage>
</organism>
<gene>
    <name evidence="1" type="ORF">FE257_008618</name>
</gene>
<dbReference type="Gene3D" id="3.30.530.20">
    <property type="match status" value="1"/>
</dbReference>
<dbReference type="InterPro" id="IPR023393">
    <property type="entry name" value="START-like_dom_sf"/>
</dbReference>
<reference evidence="1" key="1">
    <citation type="journal article" date="2019" name="Beilstein J. Org. Chem.">
        <title>Nanangenines: drimane sesquiterpenoids as the dominant metabolite cohort of a novel Australian fungus, Aspergillus nanangensis.</title>
        <authorList>
            <person name="Lacey H.J."/>
            <person name="Gilchrist C.L.M."/>
            <person name="Crombie A."/>
            <person name="Kalaitzis J.A."/>
            <person name="Vuong D."/>
            <person name="Rutledge P.J."/>
            <person name="Turner P."/>
            <person name="Pitt J.I."/>
            <person name="Lacey E."/>
            <person name="Chooi Y.H."/>
            <person name="Piggott A.M."/>
        </authorList>
    </citation>
    <scope>NUCLEOTIDE SEQUENCE</scope>
    <source>
        <strain evidence="1">MST-FP2251</strain>
    </source>
</reference>
<evidence type="ECO:0000313" key="1">
    <source>
        <dbReference type="EMBL" id="KAF9888511.1"/>
    </source>
</evidence>
<proteinExistence type="predicted"/>
<reference evidence="1" key="2">
    <citation type="submission" date="2020-02" db="EMBL/GenBank/DDBJ databases">
        <authorList>
            <person name="Gilchrist C.L.M."/>
            <person name="Chooi Y.-H."/>
        </authorList>
    </citation>
    <scope>NUCLEOTIDE SEQUENCE</scope>
    <source>
        <strain evidence="1">MST-FP2251</strain>
    </source>
</reference>
<keyword evidence="2" id="KW-1185">Reference proteome</keyword>
<dbReference type="AlphaFoldDB" id="A0AAD4CL97"/>
<accession>A0AAD4CL97</accession>
<dbReference type="PANTHER" id="PTHR36166">
    <property type="entry name" value="CHROMOSOME 9, WHOLE GENOME SHOTGUN SEQUENCE"/>
    <property type="match status" value="1"/>
</dbReference>